<accession>A0A2A2I071</accession>
<dbReference type="EMBL" id="QEKQ01000003">
    <property type="protein sequence ID" value="PVY77407.1"/>
    <property type="molecule type" value="Genomic_DNA"/>
</dbReference>
<evidence type="ECO:0000256" key="1">
    <source>
        <dbReference type="SAM" id="MobiDB-lite"/>
    </source>
</evidence>
<keyword evidence="2" id="KW-0732">Signal</keyword>
<reference evidence="3 5" key="1">
    <citation type="submission" date="2017-07" db="EMBL/GenBank/DDBJ databases">
        <title>Tamlnaduibacter salinus (Mi-7) genome sequencing.</title>
        <authorList>
            <person name="Verma A."/>
            <person name="Krishnamurthi S."/>
        </authorList>
    </citation>
    <scope>NUCLEOTIDE SEQUENCE [LARGE SCALE GENOMIC DNA]</scope>
    <source>
        <strain evidence="3 5">Mi-7</strain>
    </source>
</reference>
<dbReference type="PROSITE" id="PS51257">
    <property type="entry name" value="PROKAR_LIPOPROTEIN"/>
    <property type="match status" value="1"/>
</dbReference>
<proteinExistence type="predicted"/>
<comment type="caution">
    <text evidence="3">The sequence shown here is derived from an EMBL/GenBank/DDBJ whole genome shotgun (WGS) entry which is preliminary data.</text>
</comment>
<dbReference type="Proteomes" id="UP000245887">
    <property type="component" value="Unassembled WGS sequence"/>
</dbReference>
<name>A0A2A2I071_9GAMM</name>
<reference evidence="4 6" key="2">
    <citation type="submission" date="2018-04" db="EMBL/GenBank/DDBJ databases">
        <title>Genomic Encyclopedia of Type Strains, Phase IV (KMG-IV): sequencing the most valuable type-strain genomes for metagenomic binning, comparative biology and taxonomic classification.</title>
        <authorList>
            <person name="Goeker M."/>
        </authorList>
    </citation>
    <scope>NUCLEOTIDE SEQUENCE [LARGE SCALE GENOMIC DNA]</scope>
    <source>
        <strain evidence="4 6">DSM 28688</strain>
    </source>
</reference>
<feature type="region of interest" description="Disordered" evidence="1">
    <location>
        <begin position="300"/>
        <end position="333"/>
    </location>
</feature>
<sequence length="333" mass="36111">MPRTIPVLACITTLTLLSACGGGSQNLDTGSGGSCGAAFNPAATVRLSLGNFTISDPEPLSETLLSDLAQGTQPNSSATPAKQDYGNQVHSDLLTQSQPFIGSTSDEDYNQARNPYDLMNKVIASGEVDNFNAGRGYISDCIDAGNPAEYSNSANNVTIQFNEVQNENTTEQFRYPQLRWVYTPATTNTVQRVVRYQGGDFLDGLTVGSSFASSTFSTTGYNAPQRVEASFAADSNDEDSQQSLIIVQRFVDPDQPDDRQDEWLYSDTTGTTFDFAGATDVDCARVLVDYDMQKAYVFTSSDEPSDSPAYCGNRAMDESDNDYPTQPVSERKQ</sequence>
<feature type="signal peptide" evidence="2">
    <location>
        <begin position="1"/>
        <end position="19"/>
    </location>
</feature>
<dbReference type="OrthoDB" id="6354562at2"/>
<dbReference type="Proteomes" id="UP000218332">
    <property type="component" value="Unassembled WGS sequence"/>
</dbReference>
<evidence type="ECO:0000313" key="6">
    <source>
        <dbReference type="Proteomes" id="UP000245887"/>
    </source>
</evidence>
<feature type="compositionally biased region" description="Polar residues" evidence="1">
    <location>
        <begin position="322"/>
        <end position="333"/>
    </location>
</feature>
<evidence type="ECO:0000313" key="5">
    <source>
        <dbReference type="Proteomes" id="UP000218332"/>
    </source>
</evidence>
<dbReference type="RefSeq" id="WP_095611882.1">
    <property type="nucleotide sequence ID" value="NZ_NMPM01000082.1"/>
</dbReference>
<feature type="chain" id="PRO_5036035265" description="Lipoprotein" evidence="2">
    <location>
        <begin position="20"/>
        <end position="333"/>
    </location>
</feature>
<dbReference type="AlphaFoldDB" id="A0A2A2I071"/>
<dbReference type="EMBL" id="NMPM01000082">
    <property type="protein sequence ID" value="PAV25047.1"/>
    <property type="molecule type" value="Genomic_DNA"/>
</dbReference>
<evidence type="ECO:0000313" key="4">
    <source>
        <dbReference type="EMBL" id="PVY77407.1"/>
    </source>
</evidence>
<evidence type="ECO:0000256" key="2">
    <source>
        <dbReference type="SAM" id="SignalP"/>
    </source>
</evidence>
<protein>
    <recommendedName>
        <fullName evidence="7">Lipoprotein</fullName>
    </recommendedName>
</protein>
<gene>
    <name evidence="4" type="ORF">C8D92_10392</name>
    <name evidence="3" type="ORF">CF392_12990</name>
</gene>
<keyword evidence="5" id="KW-1185">Reference proteome</keyword>
<evidence type="ECO:0008006" key="7">
    <source>
        <dbReference type="Google" id="ProtNLM"/>
    </source>
</evidence>
<evidence type="ECO:0000313" key="3">
    <source>
        <dbReference type="EMBL" id="PAV25047.1"/>
    </source>
</evidence>
<organism evidence="3 5">
    <name type="scientific">Tamilnaduibacter salinus</name>
    <dbReference type="NCBI Taxonomy" id="1484056"/>
    <lineage>
        <taxon>Bacteria</taxon>
        <taxon>Pseudomonadati</taxon>
        <taxon>Pseudomonadota</taxon>
        <taxon>Gammaproteobacteria</taxon>
        <taxon>Pseudomonadales</taxon>
        <taxon>Marinobacteraceae</taxon>
        <taxon>Tamilnaduibacter</taxon>
    </lineage>
</organism>